<evidence type="ECO:0000256" key="5">
    <source>
        <dbReference type="ARBA" id="ARBA00008372"/>
    </source>
</evidence>
<dbReference type="InterPro" id="IPR039637">
    <property type="entry name" value="CNOT7/CNOT8/Pop2"/>
</dbReference>
<evidence type="ECO:0000256" key="2">
    <source>
        <dbReference type="ARBA" id="ARBA00001968"/>
    </source>
</evidence>
<evidence type="ECO:0000256" key="15">
    <source>
        <dbReference type="ARBA" id="ARBA00023163"/>
    </source>
</evidence>
<name>A0AAV9BJE4_ACOGR</name>
<comment type="cofactor">
    <cofactor evidence="2">
        <name>a divalent metal cation</name>
        <dbReference type="ChEBI" id="CHEBI:60240"/>
    </cofactor>
</comment>
<comment type="subcellular location">
    <subcellularLocation>
        <location evidence="4">Cytoplasm</location>
    </subcellularLocation>
    <subcellularLocation>
        <location evidence="3">Nucleus</location>
    </subcellularLocation>
</comment>
<dbReference type="GO" id="GO:0005737">
    <property type="term" value="C:cytoplasm"/>
    <property type="evidence" value="ECO:0007669"/>
    <property type="project" value="UniProtKB-SubCell"/>
</dbReference>
<dbReference type="GO" id="GO:0005634">
    <property type="term" value="C:nucleus"/>
    <property type="evidence" value="ECO:0007669"/>
    <property type="project" value="UniProtKB-SubCell"/>
</dbReference>
<dbReference type="PANTHER" id="PTHR10797">
    <property type="entry name" value="CCR4-NOT TRANSCRIPTION COMPLEX SUBUNIT"/>
    <property type="match status" value="1"/>
</dbReference>
<evidence type="ECO:0000256" key="8">
    <source>
        <dbReference type="ARBA" id="ARBA00022490"/>
    </source>
</evidence>
<comment type="function">
    <text evidence="17">Ubiquitous transcription factor required for a diverse set of processes. It is a component of the CCR4 complex involved in the control of gene expression.</text>
</comment>
<evidence type="ECO:0000256" key="13">
    <source>
        <dbReference type="ARBA" id="ARBA00022884"/>
    </source>
</evidence>
<evidence type="ECO:0000313" key="18">
    <source>
        <dbReference type="EMBL" id="KAK1276466.1"/>
    </source>
</evidence>
<dbReference type="GO" id="GO:0046872">
    <property type="term" value="F:metal ion binding"/>
    <property type="evidence" value="ECO:0007669"/>
    <property type="project" value="UniProtKB-KW"/>
</dbReference>
<dbReference type="Proteomes" id="UP001179952">
    <property type="component" value="Unassembled WGS sequence"/>
</dbReference>
<protein>
    <recommendedName>
        <fullName evidence="7">poly(A)-specific ribonuclease</fullName>
        <ecNumber evidence="7">3.1.13.4</ecNumber>
    </recommendedName>
</protein>
<dbReference type="InterPro" id="IPR006941">
    <property type="entry name" value="RNase_CAF1"/>
</dbReference>
<keyword evidence="13" id="KW-0694">RNA-binding</keyword>
<evidence type="ECO:0000256" key="9">
    <source>
        <dbReference type="ARBA" id="ARBA00022722"/>
    </source>
</evidence>
<reference evidence="18" key="2">
    <citation type="submission" date="2023-06" db="EMBL/GenBank/DDBJ databases">
        <authorList>
            <person name="Ma L."/>
            <person name="Liu K.-W."/>
            <person name="Li Z."/>
            <person name="Hsiao Y.-Y."/>
            <person name="Qi Y."/>
            <person name="Fu T."/>
            <person name="Tang G."/>
            <person name="Zhang D."/>
            <person name="Sun W.-H."/>
            <person name="Liu D.-K."/>
            <person name="Li Y."/>
            <person name="Chen G.-Z."/>
            <person name="Liu X.-D."/>
            <person name="Liao X.-Y."/>
            <person name="Jiang Y.-T."/>
            <person name="Yu X."/>
            <person name="Hao Y."/>
            <person name="Huang J."/>
            <person name="Zhao X.-W."/>
            <person name="Ke S."/>
            <person name="Chen Y.-Y."/>
            <person name="Wu W.-L."/>
            <person name="Hsu J.-L."/>
            <person name="Lin Y.-F."/>
            <person name="Huang M.-D."/>
            <person name="Li C.-Y."/>
            <person name="Huang L."/>
            <person name="Wang Z.-W."/>
            <person name="Zhao X."/>
            <person name="Zhong W.-Y."/>
            <person name="Peng D.-H."/>
            <person name="Ahmad S."/>
            <person name="Lan S."/>
            <person name="Zhang J.-S."/>
            <person name="Tsai W.-C."/>
            <person name="Van De Peer Y."/>
            <person name="Liu Z.-J."/>
        </authorList>
    </citation>
    <scope>NUCLEOTIDE SEQUENCE</scope>
    <source>
        <strain evidence="18">SCP</strain>
        <tissue evidence="18">Leaves</tissue>
    </source>
</reference>
<keyword evidence="12" id="KW-0269">Exonuclease</keyword>
<accession>A0AAV9BJE4</accession>
<evidence type="ECO:0000256" key="4">
    <source>
        <dbReference type="ARBA" id="ARBA00004496"/>
    </source>
</evidence>
<keyword evidence="9" id="KW-0540">Nuclease</keyword>
<dbReference type="Pfam" id="PF04857">
    <property type="entry name" value="CAF1"/>
    <property type="match status" value="1"/>
</dbReference>
<dbReference type="SUPFAM" id="SSF53098">
    <property type="entry name" value="Ribonuclease H-like"/>
    <property type="match status" value="1"/>
</dbReference>
<evidence type="ECO:0000256" key="3">
    <source>
        <dbReference type="ARBA" id="ARBA00004123"/>
    </source>
</evidence>
<keyword evidence="8" id="KW-0963">Cytoplasm</keyword>
<dbReference type="GO" id="GO:0030014">
    <property type="term" value="C:CCR4-NOT complex"/>
    <property type="evidence" value="ECO:0007669"/>
    <property type="project" value="InterPro"/>
</dbReference>
<evidence type="ECO:0000256" key="16">
    <source>
        <dbReference type="ARBA" id="ARBA00023242"/>
    </source>
</evidence>
<dbReference type="EMBL" id="JAUJYN010000003">
    <property type="protein sequence ID" value="KAK1276466.1"/>
    <property type="molecule type" value="Genomic_DNA"/>
</dbReference>
<comment type="similarity">
    <text evidence="5">Belongs to the CAF1 family.</text>
</comment>
<keyword evidence="10" id="KW-0479">Metal-binding</keyword>
<comment type="subunit">
    <text evidence="6">Component of the CCR4-NOT complex, at least composed of CRR4 and CAF1 proteins.</text>
</comment>
<evidence type="ECO:0000256" key="12">
    <source>
        <dbReference type="ARBA" id="ARBA00022839"/>
    </source>
</evidence>
<evidence type="ECO:0000256" key="6">
    <source>
        <dbReference type="ARBA" id="ARBA00011757"/>
    </source>
</evidence>
<keyword evidence="16" id="KW-0539">Nucleus</keyword>
<evidence type="ECO:0000256" key="14">
    <source>
        <dbReference type="ARBA" id="ARBA00023015"/>
    </source>
</evidence>
<evidence type="ECO:0000256" key="7">
    <source>
        <dbReference type="ARBA" id="ARBA00012161"/>
    </source>
</evidence>
<keyword evidence="11" id="KW-0378">Hydrolase</keyword>
<comment type="catalytic activity">
    <reaction evidence="1">
        <text>Exonucleolytic cleavage of poly(A) to 5'-AMP.</text>
        <dbReference type="EC" id="3.1.13.4"/>
    </reaction>
</comment>
<keyword evidence="14" id="KW-0805">Transcription regulation</keyword>
<dbReference type="Gene3D" id="3.30.420.10">
    <property type="entry name" value="Ribonuclease H-like superfamily/Ribonuclease H"/>
    <property type="match status" value="1"/>
</dbReference>
<dbReference type="InterPro" id="IPR012337">
    <property type="entry name" value="RNaseH-like_sf"/>
</dbReference>
<dbReference type="GO" id="GO:0003723">
    <property type="term" value="F:RNA binding"/>
    <property type="evidence" value="ECO:0007669"/>
    <property type="project" value="UniProtKB-KW"/>
</dbReference>
<proteinExistence type="inferred from homology"/>
<reference evidence="18" key="1">
    <citation type="journal article" date="2023" name="Nat. Commun.">
        <title>Diploid and tetraploid genomes of Acorus and the evolution of monocots.</title>
        <authorList>
            <person name="Ma L."/>
            <person name="Liu K.W."/>
            <person name="Li Z."/>
            <person name="Hsiao Y.Y."/>
            <person name="Qi Y."/>
            <person name="Fu T."/>
            <person name="Tang G.D."/>
            <person name="Zhang D."/>
            <person name="Sun W.H."/>
            <person name="Liu D.K."/>
            <person name="Li Y."/>
            <person name="Chen G.Z."/>
            <person name="Liu X.D."/>
            <person name="Liao X.Y."/>
            <person name="Jiang Y.T."/>
            <person name="Yu X."/>
            <person name="Hao Y."/>
            <person name="Huang J."/>
            <person name="Zhao X.W."/>
            <person name="Ke S."/>
            <person name="Chen Y.Y."/>
            <person name="Wu W.L."/>
            <person name="Hsu J.L."/>
            <person name="Lin Y.F."/>
            <person name="Huang M.D."/>
            <person name="Li C.Y."/>
            <person name="Huang L."/>
            <person name="Wang Z.W."/>
            <person name="Zhao X."/>
            <person name="Zhong W.Y."/>
            <person name="Peng D.H."/>
            <person name="Ahmad S."/>
            <person name="Lan S."/>
            <person name="Zhang J.S."/>
            <person name="Tsai W.C."/>
            <person name="Van de Peer Y."/>
            <person name="Liu Z.J."/>
        </authorList>
    </citation>
    <scope>NUCLEOTIDE SEQUENCE</scope>
    <source>
        <strain evidence="18">SCP</strain>
    </source>
</reference>
<keyword evidence="19" id="KW-1185">Reference proteome</keyword>
<dbReference type="AlphaFoldDB" id="A0AAV9BJE4"/>
<comment type="caution">
    <text evidence="18">The sequence shown here is derived from an EMBL/GenBank/DDBJ whole genome shotgun (WGS) entry which is preliminary data.</text>
</comment>
<gene>
    <name evidence="18" type="ORF">QJS04_geneDACA011709</name>
</gene>
<keyword evidence="15" id="KW-0804">Transcription</keyword>
<dbReference type="InterPro" id="IPR036397">
    <property type="entry name" value="RNaseH_sf"/>
</dbReference>
<dbReference type="EC" id="3.1.13.4" evidence="7"/>
<evidence type="ECO:0000313" key="19">
    <source>
        <dbReference type="Proteomes" id="UP001179952"/>
    </source>
</evidence>
<evidence type="ECO:0000256" key="1">
    <source>
        <dbReference type="ARBA" id="ARBA00001663"/>
    </source>
</evidence>
<sequence>MAVPIEPKQTPSKVRSVYKHNLEEEMIRISHLIDDFPFVSMDTEFPGVVHARTSRAADECYRILKKNVDDLKLIQLGLTLSDASGLVAGVWEFNFADFDAASDLQSAPSIDLLRRHGIDFERNLAEGVEAVRFAELAMSSGLACNGDVTWIAFHGSYDFAYLVKVLSQRRLPEEPEGFFEAMRAFFPRFVDVKRMCCDGGVHGGLDRVADAAGVRRTVGGKHQAGSDSLLTSDVYWRLSETCFPAVDRHVGILFGLEKFCYSY</sequence>
<evidence type="ECO:0000256" key="17">
    <source>
        <dbReference type="ARBA" id="ARBA00025148"/>
    </source>
</evidence>
<evidence type="ECO:0000256" key="11">
    <source>
        <dbReference type="ARBA" id="ARBA00022801"/>
    </source>
</evidence>
<organism evidence="18 19">
    <name type="scientific">Acorus gramineus</name>
    <name type="common">Dwarf sweet flag</name>
    <dbReference type="NCBI Taxonomy" id="55184"/>
    <lineage>
        <taxon>Eukaryota</taxon>
        <taxon>Viridiplantae</taxon>
        <taxon>Streptophyta</taxon>
        <taxon>Embryophyta</taxon>
        <taxon>Tracheophyta</taxon>
        <taxon>Spermatophyta</taxon>
        <taxon>Magnoliopsida</taxon>
        <taxon>Liliopsida</taxon>
        <taxon>Acoraceae</taxon>
        <taxon>Acorus</taxon>
    </lineage>
</organism>
<dbReference type="GO" id="GO:0004535">
    <property type="term" value="F:poly(A)-specific ribonuclease activity"/>
    <property type="evidence" value="ECO:0007669"/>
    <property type="project" value="UniProtKB-EC"/>
</dbReference>
<evidence type="ECO:0000256" key="10">
    <source>
        <dbReference type="ARBA" id="ARBA00022723"/>
    </source>
</evidence>